<evidence type="ECO:0000313" key="2">
    <source>
        <dbReference type="EMBL" id="TRD10416.1"/>
    </source>
</evidence>
<sequence length="875" mass="94400">MVKFKRIQSSRLYISEDNFGESGWWLVVIQEDFDGDAPDTLNLDLALNDVRFAASFIYVADRPGSITQNELDFVNSIDEIIQRSDASSAILFLSSGAVDHPEYIIPIDRARGKVTATGGLSMNLAGDEGLKFECTDTAILSVDPSGEGITFTATSKAPSAKLRTNDPNTFTDPAMHEMILSMTGASSGAFVFEMCVASSRLVNDLNAGFQFVIPPPRRSNHQRAEDYLAVFIPLIDVSDSTGDTIEFRAQVNVLNPHNIRCDLSHTKFFFTGRNKSGSPNSKTILSSCYRTETGRRITLLPVADGAESAALMITPCDLPTTNHHSFKCAPVGDFQIGVEGASNGEEIRILAGIFGHETLAIPPSDDSSQSSHVLRFVQNQAATAGASFGRPVDPVGAPGIAVADLIGDQFRTSWVSIIAQAPGAKAAVQYCARPAASSLYSGNGAAANAPFTRRSASLMIPADGRAVFPLFPASGIETRQGAHAFSDEDYQRVEQNILVPVRRAQIKAAAMPGTASSDPVLSTTTAGFEVQISPDGTLEHLLLAQTLGNAGRTAQQFGFTHLNPQLQAAFLYESSFMVLNNSVHLGQFCSDELFAISTIQDGAGKPRFHNKIEIEGWSFAANVGQTAADDEYRNVVLIKNCKSPICRFDASGDIDPASLIADPQKWLMPQEFALSQPDGSAGLKSIAGWLNSYCARAWASRGDPYFEGFLRILDDPNWCGVLILQLDIVGVPEDLRPVLPGTKGSAALSAHHVAIEAGPKVSSEPGTDKNSSISGLIYATDQNFSGAEDIHPDILLQAEAQGEDICQSLKVRFEHSAVHQFESFIRKARSDHTQKQATGHEEDRGSNAPSWLKVSYQKHAGRGRYTFEEISAENR</sequence>
<reference evidence="2 3" key="1">
    <citation type="submission" date="2019-06" db="EMBL/GenBank/DDBJ databases">
        <title>Erythrobacter insulae sp. nov., isolated from a tidal flat.</title>
        <authorList>
            <person name="Yoon J.-H."/>
        </authorList>
    </citation>
    <scope>NUCLEOTIDE SEQUENCE [LARGE SCALE GENOMIC DNA]</scope>
    <source>
        <strain evidence="2 3">JBTF-M21</strain>
    </source>
</reference>
<evidence type="ECO:0000256" key="1">
    <source>
        <dbReference type="SAM" id="MobiDB-lite"/>
    </source>
</evidence>
<dbReference type="AlphaFoldDB" id="A0A547P8G1"/>
<dbReference type="OrthoDB" id="580741at2"/>
<gene>
    <name evidence="2" type="ORF">FGU71_00025</name>
</gene>
<keyword evidence="3" id="KW-1185">Reference proteome</keyword>
<organism evidence="2 3">
    <name type="scientific">Erythrobacter insulae</name>
    <dbReference type="NCBI Taxonomy" id="2584124"/>
    <lineage>
        <taxon>Bacteria</taxon>
        <taxon>Pseudomonadati</taxon>
        <taxon>Pseudomonadota</taxon>
        <taxon>Alphaproteobacteria</taxon>
        <taxon>Sphingomonadales</taxon>
        <taxon>Erythrobacteraceae</taxon>
        <taxon>Erythrobacter/Porphyrobacter group</taxon>
        <taxon>Erythrobacter</taxon>
    </lineage>
</organism>
<protein>
    <submittedName>
        <fullName evidence="2">Uncharacterized protein</fullName>
    </submittedName>
</protein>
<accession>A0A547P8G1</accession>
<name>A0A547P8G1_9SPHN</name>
<feature type="region of interest" description="Disordered" evidence="1">
    <location>
        <begin position="827"/>
        <end position="850"/>
    </location>
</feature>
<feature type="compositionally biased region" description="Basic and acidic residues" evidence="1">
    <location>
        <begin position="827"/>
        <end position="845"/>
    </location>
</feature>
<dbReference type="RefSeq" id="WP_142786676.1">
    <property type="nucleotide sequence ID" value="NZ_VHJK01000001.1"/>
</dbReference>
<dbReference type="EMBL" id="VHJK01000001">
    <property type="protein sequence ID" value="TRD10416.1"/>
    <property type="molecule type" value="Genomic_DNA"/>
</dbReference>
<comment type="caution">
    <text evidence="2">The sequence shown here is derived from an EMBL/GenBank/DDBJ whole genome shotgun (WGS) entry which is preliminary data.</text>
</comment>
<evidence type="ECO:0000313" key="3">
    <source>
        <dbReference type="Proteomes" id="UP000316343"/>
    </source>
</evidence>
<dbReference type="Proteomes" id="UP000316343">
    <property type="component" value="Unassembled WGS sequence"/>
</dbReference>
<proteinExistence type="predicted"/>